<protein>
    <recommendedName>
        <fullName evidence="2">2'-5' RNA ligase</fullName>
    </recommendedName>
</protein>
<sequence>MNIFGSLQKIIEKNRLEKIVKLQNPTALHVTLYYFWKHLSEDDMIAIKDKIDTIRPNIKDGKLNLGDFRYFLHWNRAIFYLTPKTDLNLNGFNKAFEGLFHKETEENKLTYIPHITLFKVKDLKEYERFRPLFEKEVKWFLNDFWKLDYFENVNLYCVDSDNKPEMQKGMY</sequence>
<evidence type="ECO:0008006" key="2">
    <source>
        <dbReference type="Google" id="ProtNLM"/>
    </source>
</evidence>
<dbReference type="InterPro" id="IPR009097">
    <property type="entry name" value="Cyclic_Pdiesterase"/>
</dbReference>
<dbReference type="SUPFAM" id="SSF55144">
    <property type="entry name" value="LigT-like"/>
    <property type="match status" value="1"/>
</dbReference>
<reference evidence="1" key="1">
    <citation type="journal article" date="2012" name="Science">
        <title>Fermentation, hydrogen, and sulfur metabolism in multiple uncultivated bacterial phyla.</title>
        <authorList>
            <person name="Wrighton K.C."/>
            <person name="Thomas B.C."/>
            <person name="Sharon I."/>
            <person name="Miller C.S."/>
            <person name="Castelle C.J."/>
            <person name="VerBerkmoes N.C."/>
            <person name="Wilkins M.J."/>
            <person name="Hettich R.L."/>
            <person name="Lipton M.S."/>
            <person name="Williams K.H."/>
            <person name="Long P.E."/>
            <person name="Banfield J.F."/>
        </authorList>
    </citation>
    <scope>NUCLEOTIDE SEQUENCE [LARGE SCALE GENOMIC DNA]</scope>
</reference>
<dbReference type="EMBL" id="AMFJ01000462">
    <property type="protein sequence ID" value="EKE27593.1"/>
    <property type="molecule type" value="Genomic_DNA"/>
</dbReference>
<dbReference type="Pfam" id="PF13563">
    <property type="entry name" value="2_5_RNA_ligase2"/>
    <property type="match status" value="1"/>
</dbReference>
<gene>
    <name evidence="1" type="ORF">ACD_3C00188G0009</name>
</gene>
<dbReference type="Gene3D" id="3.90.1140.10">
    <property type="entry name" value="Cyclic phosphodiesterase"/>
    <property type="match status" value="1"/>
</dbReference>
<evidence type="ECO:0000313" key="1">
    <source>
        <dbReference type="EMBL" id="EKE27593.1"/>
    </source>
</evidence>
<proteinExistence type="predicted"/>
<accession>K2FXC2</accession>
<comment type="caution">
    <text evidence="1">The sequence shown here is derived from an EMBL/GenBank/DDBJ whole genome shotgun (WGS) entry which is preliminary data.</text>
</comment>
<organism evidence="1">
    <name type="scientific">uncultured bacterium</name>
    <name type="common">gcode 4</name>
    <dbReference type="NCBI Taxonomy" id="1234023"/>
    <lineage>
        <taxon>Bacteria</taxon>
        <taxon>environmental samples</taxon>
    </lineage>
</organism>
<dbReference type="AlphaFoldDB" id="K2FXC2"/>
<name>K2FXC2_9BACT</name>